<evidence type="ECO:0000256" key="9">
    <source>
        <dbReference type="ARBA" id="ARBA00022786"/>
    </source>
</evidence>
<dbReference type="OrthoDB" id="8062037at2759"/>
<gene>
    <name evidence="21" type="primary">11427383</name>
    <name evidence="19" type="ordered locus">MTR_5g064990</name>
    <name evidence="20" type="ORF">MtrunA17_Chr5g0426881</name>
</gene>
<dbReference type="KEGG" id="mtr:11427383"/>
<dbReference type="Gramene" id="rna31565">
    <property type="protein sequence ID" value="RHN56200.1"/>
    <property type="gene ID" value="gene31565"/>
</dbReference>
<dbReference type="SMART" id="SM00184">
    <property type="entry name" value="RING"/>
    <property type="match status" value="1"/>
</dbReference>
<evidence type="ECO:0000256" key="11">
    <source>
        <dbReference type="ARBA" id="ARBA00022989"/>
    </source>
</evidence>
<evidence type="ECO:0000313" key="19">
    <source>
        <dbReference type="EMBL" id="AES98154.1"/>
    </source>
</evidence>
<dbReference type="EnsemblPlants" id="AES98154">
    <property type="protein sequence ID" value="AES98154"/>
    <property type="gene ID" value="MTR_5g064990"/>
</dbReference>
<dbReference type="Proteomes" id="UP000002051">
    <property type="component" value="Chromosome 5"/>
</dbReference>
<evidence type="ECO:0000256" key="2">
    <source>
        <dbReference type="ARBA" id="ARBA00004167"/>
    </source>
</evidence>
<keyword evidence="5" id="KW-0808">Transferase</keyword>
<dbReference type="PANTHER" id="PTHR14155:SF583">
    <property type="entry name" value="RING-TYPE DOMAIN-CONTAINING PROTEIN"/>
    <property type="match status" value="1"/>
</dbReference>
<sequence length="385" mass="43445">MRIHTIFPAPAPSLTLLQLCKKFHRHAWQPFPFLLLFLSFIFPATAQPSPPQDAFAKMKFDKTMASVLVILVMVFFTLGFISIYTRQCRERRIRGRVDLTAPVTGGDVCRQSRGLDPTIIENFPKFVYSEVKDLKIGRVTLECAVCLNEFADDETLRLIPNCSHVFHRDCVDVWLLHHSTCPVCRAELVPGSDDAGSSVQIQISEPNLAEPVFNHEPDVIEPVGLDEKKKVLIVSPSVNFDGMNRTPVRSMSVGFGFMRLFSRSKSTGQLMVRSDEDCERFTLRLPDEVHNRLMNDITLRRTKTWEATLGSGKRGYRTRSVGRNFLQYERFNVESRLDQKGFTCAPSFLGRVGSMRSTKDGNNASATMGVMSKVDAGERSSDRLV</sequence>
<evidence type="ECO:0000256" key="14">
    <source>
        <dbReference type="PROSITE-ProRule" id="PRU00175"/>
    </source>
</evidence>
<dbReference type="EMBL" id="CM001221">
    <property type="protein sequence ID" value="AES98154.1"/>
    <property type="molecule type" value="Genomic_DNA"/>
</dbReference>
<keyword evidence="6 16" id="KW-0812">Transmembrane</keyword>
<evidence type="ECO:0000256" key="8">
    <source>
        <dbReference type="ARBA" id="ARBA00022771"/>
    </source>
</evidence>
<dbReference type="eggNOG" id="KOG0800">
    <property type="taxonomic scope" value="Eukaryota"/>
</dbReference>
<keyword evidence="22" id="KW-1185">Reference proteome</keyword>
<dbReference type="EC" id="2.3.2.27" evidence="4"/>
<evidence type="ECO:0000256" key="16">
    <source>
        <dbReference type="SAM" id="Phobius"/>
    </source>
</evidence>
<evidence type="ECO:0000256" key="3">
    <source>
        <dbReference type="ARBA" id="ARBA00004906"/>
    </source>
</evidence>
<organism evidence="19 22">
    <name type="scientific">Medicago truncatula</name>
    <name type="common">Barrel medic</name>
    <name type="synonym">Medicago tribuloides</name>
    <dbReference type="NCBI Taxonomy" id="3880"/>
    <lineage>
        <taxon>Eukaryota</taxon>
        <taxon>Viridiplantae</taxon>
        <taxon>Streptophyta</taxon>
        <taxon>Embryophyta</taxon>
        <taxon>Tracheophyta</taxon>
        <taxon>Spermatophyta</taxon>
        <taxon>Magnoliopsida</taxon>
        <taxon>eudicotyledons</taxon>
        <taxon>Gunneridae</taxon>
        <taxon>Pentapetalae</taxon>
        <taxon>rosids</taxon>
        <taxon>fabids</taxon>
        <taxon>Fabales</taxon>
        <taxon>Fabaceae</taxon>
        <taxon>Papilionoideae</taxon>
        <taxon>50 kb inversion clade</taxon>
        <taxon>NPAAA clade</taxon>
        <taxon>Hologalegina</taxon>
        <taxon>IRL clade</taxon>
        <taxon>Trifolieae</taxon>
        <taxon>Medicago</taxon>
    </lineage>
</organism>
<dbReference type="EMBL" id="PSQE01000005">
    <property type="protein sequence ID" value="RHN56200.1"/>
    <property type="molecule type" value="Genomic_DNA"/>
</dbReference>
<feature type="chain" id="PRO_5014573480" description="RING-type E3 ubiquitin transferase" evidence="17">
    <location>
        <begin position="47"/>
        <end position="385"/>
    </location>
</feature>
<dbReference type="PaxDb" id="3880-AES98154"/>
<dbReference type="HOGENOM" id="CLU_035191_1_0_1"/>
<dbReference type="SUPFAM" id="SSF57850">
    <property type="entry name" value="RING/U-box"/>
    <property type="match status" value="1"/>
</dbReference>
<comment type="similarity">
    <text evidence="13">Belongs to the RING-type zinc finger family. ATL subfamily.</text>
</comment>
<dbReference type="Pfam" id="PF13639">
    <property type="entry name" value="zf-RING_2"/>
    <property type="match status" value="1"/>
</dbReference>
<evidence type="ECO:0000256" key="13">
    <source>
        <dbReference type="ARBA" id="ARBA00024209"/>
    </source>
</evidence>
<evidence type="ECO:0000256" key="7">
    <source>
        <dbReference type="ARBA" id="ARBA00022723"/>
    </source>
</evidence>
<evidence type="ECO:0000313" key="20">
    <source>
        <dbReference type="EMBL" id="RHN56200.1"/>
    </source>
</evidence>
<keyword evidence="11 16" id="KW-1133">Transmembrane helix</keyword>
<evidence type="ECO:0000256" key="6">
    <source>
        <dbReference type="ARBA" id="ARBA00022692"/>
    </source>
</evidence>
<keyword evidence="10" id="KW-0862">Zinc</keyword>
<dbReference type="Proteomes" id="UP000265566">
    <property type="component" value="Chromosome 5"/>
</dbReference>
<dbReference type="AlphaFoldDB" id="G7KAK0"/>
<evidence type="ECO:0000256" key="1">
    <source>
        <dbReference type="ARBA" id="ARBA00000900"/>
    </source>
</evidence>
<dbReference type="GO" id="GO:0008270">
    <property type="term" value="F:zinc ion binding"/>
    <property type="evidence" value="ECO:0007669"/>
    <property type="project" value="UniProtKB-KW"/>
</dbReference>
<keyword evidence="7" id="KW-0479">Metal-binding</keyword>
<dbReference type="PANTHER" id="PTHR14155">
    <property type="entry name" value="RING FINGER DOMAIN-CONTAINING"/>
    <property type="match status" value="1"/>
</dbReference>
<feature type="transmembrane region" description="Helical" evidence="16">
    <location>
        <begin position="64"/>
        <end position="84"/>
    </location>
</feature>
<keyword evidence="12 16" id="KW-0472">Membrane</keyword>
<comment type="catalytic activity">
    <reaction evidence="1">
        <text>S-ubiquitinyl-[E2 ubiquitin-conjugating enzyme]-L-cysteine + [acceptor protein]-L-lysine = [E2 ubiquitin-conjugating enzyme]-L-cysteine + N(6)-ubiquitinyl-[acceptor protein]-L-lysine.</text>
        <dbReference type="EC" id="2.3.2.27"/>
    </reaction>
</comment>
<dbReference type="InterPro" id="IPR053238">
    <property type="entry name" value="RING-H2_zinc_finger"/>
</dbReference>
<dbReference type="OMA" id="DNTHPAN"/>
<evidence type="ECO:0000313" key="22">
    <source>
        <dbReference type="Proteomes" id="UP000002051"/>
    </source>
</evidence>
<protein>
    <recommendedName>
        <fullName evidence="4">RING-type E3 ubiquitin transferase</fullName>
        <ecNumber evidence="4">2.3.2.27</ecNumber>
    </recommendedName>
</protein>
<evidence type="ECO:0000259" key="18">
    <source>
        <dbReference type="PROSITE" id="PS50089"/>
    </source>
</evidence>
<dbReference type="Gene3D" id="3.30.40.10">
    <property type="entry name" value="Zinc/RING finger domain, C3HC4 (zinc finger)"/>
    <property type="match status" value="1"/>
</dbReference>
<keyword evidence="17" id="KW-0732">Signal</keyword>
<reference evidence="19 22" key="2">
    <citation type="journal article" date="2014" name="BMC Genomics">
        <title>An improved genome release (version Mt4.0) for the model legume Medicago truncatula.</title>
        <authorList>
            <person name="Tang H."/>
            <person name="Krishnakumar V."/>
            <person name="Bidwell S."/>
            <person name="Rosen B."/>
            <person name="Chan A."/>
            <person name="Zhou S."/>
            <person name="Gentzbittel L."/>
            <person name="Childs K.L."/>
            <person name="Yandell M."/>
            <person name="Gundlach H."/>
            <person name="Mayer K.F."/>
            <person name="Schwartz D.C."/>
            <person name="Town C.D."/>
        </authorList>
    </citation>
    <scope>GENOME REANNOTATION</scope>
    <source>
        <strain evidence="21 22">cv. Jemalong A17</strain>
    </source>
</reference>
<feature type="compositionally biased region" description="Basic and acidic residues" evidence="15">
    <location>
        <begin position="375"/>
        <end position="385"/>
    </location>
</feature>
<name>G7KAK0_MEDTR</name>
<dbReference type="CDD" id="cd16461">
    <property type="entry name" value="RING-H2_EL5-like"/>
    <property type="match status" value="1"/>
</dbReference>
<reference evidence="20" key="4">
    <citation type="journal article" date="2018" name="Nat. Plants">
        <title>Whole-genome landscape of Medicago truncatula symbiotic genes.</title>
        <authorList>
            <person name="Pecrix Y."/>
            <person name="Gamas P."/>
            <person name="Carrere S."/>
        </authorList>
    </citation>
    <scope>NUCLEOTIDE SEQUENCE</scope>
    <source>
        <tissue evidence="20">Leaves</tissue>
    </source>
</reference>
<feature type="domain" description="RING-type" evidence="18">
    <location>
        <begin position="143"/>
        <end position="185"/>
    </location>
</feature>
<evidence type="ECO:0000313" key="21">
    <source>
        <dbReference type="EnsemblPlants" id="AES98154"/>
    </source>
</evidence>
<evidence type="ECO:0000256" key="12">
    <source>
        <dbReference type="ARBA" id="ARBA00023136"/>
    </source>
</evidence>
<keyword evidence="8 14" id="KW-0863">Zinc-finger</keyword>
<reference evidence="21" key="3">
    <citation type="submission" date="2015-04" db="UniProtKB">
        <authorList>
            <consortium name="EnsemblPlants"/>
        </authorList>
    </citation>
    <scope>IDENTIFICATION</scope>
    <source>
        <strain evidence="21">cv. Jemalong A17</strain>
    </source>
</reference>
<evidence type="ECO:0000256" key="15">
    <source>
        <dbReference type="SAM" id="MobiDB-lite"/>
    </source>
</evidence>
<dbReference type="GO" id="GO:0016020">
    <property type="term" value="C:membrane"/>
    <property type="evidence" value="ECO:0007669"/>
    <property type="project" value="UniProtKB-SubCell"/>
</dbReference>
<comment type="pathway">
    <text evidence="3">Protein modification; protein ubiquitination.</text>
</comment>
<feature type="region of interest" description="Disordered" evidence="15">
    <location>
        <begin position="356"/>
        <end position="385"/>
    </location>
</feature>
<evidence type="ECO:0000256" key="10">
    <source>
        <dbReference type="ARBA" id="ARBA00022833"/>
    </source>
</evidence>
<reference evidence="19 22" key="1">
    <citation type="journal article" date="2011" name="Nature">
        <title>The Medicago genome provides insight into the evolution of rhizobial symbioses.</title>
        <authorList>
            <person name="Young N.D."/>
            <person name="Debelle F."/>
            <person name="Oldroyd G.E."/>
            <person name="Geurts R."/>
            <person name="Cannon S.B."/>
            <person name="Udvardi M.K."/>
            <person name="Benedito V.A."/>
            <person name="Mayer K.F."/>
            <person name="Gouzy J."/>
            <person name="Schoof H."/>
            <person name="Van de Peer Y."/>
            <person name="Proost S."/>
            <person name="Cook D.R."/>
            <person name="Meyers B.C."/>
            <person name="Spannagl M."/>
            <person name="Cheung F."/>
            <person name="De Mita S."/>
            <person name="Krishnakumar V."/>
            <person name="Gundlach H."/>
            <person name="Zhou S."/>
            <person name="Mudge J."/>
            <person name="Bharti A.K."/>
            <person name="Murray J.D."/>
            <person name="Naoumkina M.A."/>
            <person name="Rosen B."/>
            <person name="Silverstein K.A."/>
            <person name="Tang H."/>
            <person name="Rombauts S."/>
            <person name="Zhao P.X."/>
            <person name="Zhou P."/>
            <person name="Barbe V."/>
            <person name="Bardou P."/>
            <person name="Bechner M."/>
            <person name="Bellec A."/>
            <person name="Berger A."/>
            <person name="Berges H."/>
            <person name="Bidwell S."/>
            <person name="Bisseling T."/>
            <person name="Choisne N."/>
            <person name="Couloux A."/>
            <person name="Denny R."/>
            <person name="Deshpande S."/>
            <person name="Dai X."/>
            <person name="Doyle J.J."/>
            <person name="Dudez A.M."/>
            <person name="Farmer A.D."/>
            <person name="Fouteau S."/>
            <person name="Franken C."/>
            <person name="Gibelin C."/>
            <person name="Gish J."/>
            <person name="Goldstein S."/>
            <person name="Gonzalez A.J."/>
            <person name="Green P.J."/>
            <person name="Hallab A."/>
            <person name="Hartog M."/>
            <person name="Hua A."/>
            <person name="Humphray S.J."/>
            <person name="Jeong D.H."/>
            <person name="Jing Y."/>
            <person name="Jocker A."/>
            <person name="Kenton S.M."/>
            <person name="Kim D.J."/>
            <person name="Klee K."/>
            <person name="Lai H."/>
            <person name="Lang C."/>
            <person name="Lin S."/>
            <person name="Macmil S.L."/>
            <person name="Magdelenat G."/>
            <person name="Matthews L."/>
            <person name="McCorrison J."/>
            <person name="Monaghan E.L."/>
            <person name="Mun J.H."/>
            <person name="Najar F.Z."/>
            <person name="Nicholson C."/>
            <person name="Noirot C."/>
            <person name="O'Bleness M."/>
            <person name="Paule C.R."/>
            <person name="Poulain J."/>
            <person name="Prion F."/>
            <person name="Qin B."/>
            <person name="Qu C."/>
            <person name="Retzel E.F."/>
            <person name="Riddle C."/>
            <person name="Sallet E."/>
            <person name="Samain S."/>
            <person name="Samson N."/>
            <person name="Sanders I."/>
            <person name="Saurat O."/>
            <person name="Scarpelli C."/>
            <person name="Schiex T."/>
            <person name="Segurens B."/>
            <person name="Severin A.J."/>
            <person name="Sherrier D.J."/>
            <person name="Shi R."/>
            <person name="Sims S."/>
            <person name="Singer S.R."/>
            <person name="Sinharoy S."/>
            <person name="Sterck L."/>
            <person name="Viollet A."/>
            <person name="Wang B.B."/>
            <person name="Wang K."/>
            <person name="Wang M."/>
            <person name="Wang X."/>
            <person name="Warfsmann J."/>
            <person name="Weissenbach J."/>
            <person name="White D.D."/>
            <person name="White J.D."/>
            <person name="Wiley G.B."/>
            <person name="Wincker P."/>
            <person name="Xing Y."/>
            <person name="Yang L."/>
            <person name="Yao Z."/>
            <person name="Ying F."/>
            <person name="Zhai J."/>
            <person name="Zhou L."/>
            <person name="Zuber A."/>
            <person name="Denarie J."/>
            <person name="Dixon R.A."/>
            <person name="May G.D."/>
            <person name="Schwartz D.C."/>
            <person name="Rogers J."/>
            <person name="Quetier F."/>
            <person name="Town C.D."/>
            <person name="Roe B.A."/>
        </authorList>
    </citation>
    <scope>NUCLEOTIDE SEQUENCE [LARGE SCALE GENOMIC DNA]</scope>
    <source>
        <strain evidence="19">A17</strain>
        <strain evidence="21 22">cv. Jemalong A17</strain>
    </source>
</reference>
<dbReference type="InterPro" id="IPR001841">
    <property type="entry name" value="Znf_RING"/>
</dbReference>
<dbReference type="GO" id="GO:0061630">
    <property type="term" value="F:ubiquitin protein ligase activity"/>
    <property type="evidence" value="ECO:0007669"/>
    <property type="project" value="UniProtKB-EC"/>
</dbReference>
<feature type="signal peptide" evidence="17">
    <location>
        <begin position="1"/>
        <end position="46"/>
    </location>
</feature>
<keyword evidence="9" id="KW-0833">Ubl conjugation pathway</keyword>
<evidence type="ECO:0000256" key="17">
    <source>
        <dbReference type="SAM" id="SignalP"/>
    </source>
</evidence>
<comment type="subcellular location">
    <subcellularLocation>
        <location evidence="2">Membrane</location>
        <topology evidence="2">Single-pass membrane protein</topology>
    </subcellularLocation>
</comment>
<evidence type="ECO:0000256" key="4">
    <source>
        <dbReference type="ARBA" id="ARBA00012483"/>
    </source>
</evidence>
<accession>G7KAK0</accession>
<dbReference type="InterPro" id="IPR013083">
    <property type="entry name" value="Znf_RING/FYVE/PHD"/>
</dbReference>
<dbReference type="PROSITE" id="PS50089">
    <property type="entry name" value="ZF_RING_2"/>
    <property type="match status" value="1"/>
</dbReference>
<proteinExistence type="inferred from homology"/>
<evidence type="ECO:0000256" key="5">
    <source>
        <dbReference type="ARBA" id="ARBA00022679"/>
    </source>
</evidence>
<dbReference type="FunFam" id="3.30.40.10:FF:000187">
    <property type="entry name" value="E3 ubiquitin-protein ligase ATL6"/>
    <property type="match status" value="1"/>
</dbReference>